<sequence length="396" mass="46924">MLQAMNEKGVLVTLPHATRNEIAEWKKSQTEFYCPACKERVMMKAGTKNIAHFAHYQEGECIAKEGGEGAYHEKGKLALYDWLKGQQINTQMEEYLSQIQQRPDILVNWNGRKIAIEFQCVRIPTTVIQKRNKGYMRAGIIPIWILGMNLFQRKTANHFKINDFLIQFFHQFSSDYPLCIYFFCPETFQFLTIHDIYILRKGVATGKFHIQSLPIIGFLELFMAKNLKPKELYNVWIKEKQRFRVHQPNRLFGRERKWYQWLYLKGLHREILPTLIHLPVSFQMRMKTPLYEWQSRLLLDYISPLPLGASFTLSSCHIFLRFHHQLSQQFHLLHSPANPIQEYLEHLVTLKILNKLNERYVKRKEIKQPASLEKALYADKVVLEKLFNQNPSMIPR</sequence>
<name>A0AAC9IXP1_VIRHA</name>
<evidence type="ECO:0000313" key="4">
    <source>
        <dbReference type="EMBL" id="APC47518.1"/>
    </source>
</evidence>
<dbReference type="InterPro" id="IPR057252">
    <property type="entry name" value="CoiA_C"/>
</dbReference>
<dbReference type="InterPro" id="IPR010330">
    <property type="entry name" value="CoiA_nuc"/>
</dbReference>
<dbReference type="KEGG" id="vhl:BME96_04745"/>
<dbReference type="EMBL" id="CP017962">
    <property type="protein sequence ID" value="APC47518.1"/>
    <property type="molecule type" value="Genomic_DNA"/>
</dbReference>
<dbReference type="Pfam" id="PF25164">
    <property type="entry name" value="CoiA_N"/>
    <property type="match status" value="1"/>
</dbReference>
<dbReference type="InterPro" id="IPR021176">
    <property type="entry name" value="Competence-induced_CoiA"/>
</dbReference>
<evidence type="ECO:0000259" key="3">
    <source>
        <dbReference type="Pfam" id="PF25166"/>
    </source>
</evidence>
<evidence type="ECO:0000259" key="1">
    <source>
        <dbReference type="Pfam" id="PF06054"/>
    </source>
</evidence>
<feature type="domain" description="Competence protein CoiA-like N-terminal" evidence="2">
    <location>
        <begin position="16"/>
        <end position="61"/>
    </location>
</feature>
<proteinExistence type="predicted"/>
<feature type="domain" description="Competence protein CoiA C-terminal" evidence="3">
    <location>
        <begin position="234"/>
        <end position="376"/>
    </location>
</feature>
<feature type="domain" description="Competence protein CoiA nuclease-like" evidence="1">
    <location>
        <begin position="68"/>
        <end position="224"/>
    </location>
</feature>
<dbReference type="PIRSF" id="PIRSF007487">
    <property type="entry name" value="Competence-induced_CoiA_bac"/>
    <property type="match status" value="1"/>
</dbReference>
<dbReference type="Pfam" id="PF25166">
    <property type="entry name" value="CoiA_C"/>
    <property type="match status" value="1"/>
</dbReference>
<dbReference type="InterPro" id="IPR057253">
    <property type="entry name" value="CoiA-like_N"/>
</dbReference>
<dbReference type="Pfam" id="PF06054">
    <property type="entry name" value="CoiA_nuc"/>
    <property type="match status" value="1"/>
</dbReference>
<gene>
    <name evidence="4" type="ORF">BME96_04745</name>
</gene>
<dbReference type="RefSeq" id="WP_071648452.1">
    <property type="nucleotide sequence ID" value="NZ_CP017962.1"/>
</dbReference>
<evidence type="ECO:0000313" key="5">
    <source>
        <dbReference type="Proteomes" id="UP000182945"/>
    </source>
</evidence>
<dbReference type="GeneID" id="71513693"/>
<reference evidence="4 5" key="1">
    <citation type="submission" date="2016-11" db="EMBL/GenBank/DDBJ databases">
        <title>Complete genome sequencing of Virgibacillus halodenitrificans PDB-F2.</title>
        <authorList>
            <person name="Sun Z."/>
            <person name="Zhou Y."/>
            <person name="Li H."/>
        </authorList>
    </citation>
    <scope>NUCLEOTIDE SEQUENCE [LARGE SCALE GENOMIC DNA]</scope>
    <source>
        <strain evidence="4 5">PDB-F2</strain>
    </source>
</reference>
<dbReference type="Proteomes" id="UP000182945">
    <property type="component" value="Chromosome"/>
</dbReference>
<accession>A0AAC9IXP1</accession>
<evidence type="ECO:0000259" key="2">
    <source>
        <dbReference type="Pfam" id="PF25164"/>
    </source>
</evidence>
<dbReference type="AlphaFoldDB" id="A0AAC9IXP1"/>
<organism evidence="4 5">
    <name type="scientific">Virgibacillus halodenitrificans</name>
    <name type="common">Bacillus halodenitrificans</name>
    <dbReference type="NCBI Taxonomy" id="1482"/>
    <lineage>
        <taxon>Bacteria</taxon>
        <taxon>Bacillati</taxon>
        <taxon>Bacillota</taxon>
        <taxon>Bacilli</taxon>
        <taxon>Bacillales</taxon>
        <taxon>Bacillaceae</taxon>
        <taxon>Virgibacillus</taxon>
    </lineage>
</organism>
<evidence type="ECO:0008006" key="6">
    <source>
        <dbReference type="Google" id="ProtNLM"/>
    </source>
</evidence>
<protein>
    <recommendedName>
        <fullName evidence="6">Competence protein CoiA</fullName>
    </recommendedName>
</protein>